<dbReference type="SUPFAM" id="SSF56672">
    <property type="entry name" value="DNA/RNA polymerases"/>
    <property type="match status" value="1"/>
</dbReference>
<gene>
    <name evidence="2" type="ORF">CK203_115693</name>
</gene>
<evidence type="ECO:0000313" key="3">
    <source>
        <dbReference type="Proteomes" id="UP000288805"/>
    </source>
</evidence>
<dbReference type="PANTHER" id="PTHR48475:SF1">
    <property type="entry name" value="RNASE H TYPE-1 DOMAIN-CONTAINING PROTEIN"/>
    <property type="match status" value="1"/>
</dbReference>
<dbReference type="InterPro" id="IPR043502">
    <property type="entry name" value="DNA/RNA_pol_sf"/>
</dbReference>
<reference evidence="2 3" key="1">
    <citation type="journal article" date="2018" name="PLoS Genet.">
        <title>Population sequencing reveals clonal diversity and ancestral inbreeding in the grapevine cultivar Chardonnay.</title>
        <authorList>
            <person name="Roach M.J."/>
            <person name="Johnson D.L."/>
            <person name="Bohlmann J."/>
            <person name="van Vuuren H.J."/>
            <person name="Jones S.J."/>
            <person name="Pretorius I.S."/>
            <person name="Schmidt S.A."/>
            <person name="Borneman A.R."/>
        </authorList>
    </citation>
    <scope>NUCLEOTIDE SEQUENCE [LARGE SCALE GENOMIC DNA]</scope>
    <source>
        <strain evidence="3">cv. Chardonnay</strain>
        <tissue evidence="2">Leaf</tissue>
    </source>
</reference>
<sequence length="365" mass="41356">MPALRTEKDIRGFLGRLQYINCFIAILIDICESIFRLLRKSQPTVWDDDCQHAFKKIKECLLSSPVLVPPTPRCPLLLYLSVSNTAMGCMLAQLDDLGKERAIYYLIKGSIVADHLVSLPVSDDRPVDDDFPYEQVVSMTSIVGWRLYFDGVANQSGFGTGILLMSPQFRDCAQSWSWTIGNPRGFQLDRASIDRVMGEVHAGVCGPHMGGHMLARKIMMTGYLWFTMDADCCHFIQRCLECQMHGDLIHMPPSELHALTSPWPFSILTASKVAKFIRSHIICRYGVPHELISDRVVHFRHEVDTLVQEHGISIIDHLEKLLFALWVYRTSFRTFNGATLYSLVYGMEAVLLVEIEMGSLRVALE</sequence>
<dbReference type="SUPFAM" id="SSF53098">
    <property type="entry name" value="Ribonuclease H-like"/>
    <property type="match status" value="1"/>
</dbReference>
<dbReference type="InterPro" id="IPR012337">
    <property type="entry name" value="RNaseH-like_sf"/>
</dbReference>
<accession>A0A438BNV8</accession>
<dbReference type="GO" id="GO:0003676">
    <property type="term" value="F:nucleic acid binding"/>
    <property type="evidence" value="ECO:0007669"/>
    <property type="project" value="InterPro"/>
</dbReference>
<dbReference type="Gene3D" id="1.10.340.70">
    <property type="match status" value="1"/>
</dbReference>
<dbReference type="InterPro" id="IPR043128">
    <property type="entry name" value="Rev_trsase/Diguanyl_cyclase"/>
</dbReference>
<dbReference type="PANTHER" id="PTHR48475">
    <property type="entry name" value="RIBONUCLEASE H"/>
    <property type="match status" value="1"/>
</dbReference>
<feature type="domain" description="Reverse transcriptase/retrotransposon-derived protein RNase H-like" evidence="1">
    <location>
        <begin position="46"/>
        <end position="106"/>
    </location>
</feature>
<dbReference type="Gene3D" id="3.30.70.270">
    <property type="match status" value="1"/>
</dbReference>
<dbReference type="Gene3D" id="3.30.420.10">
    <property type="entry name" value="Ribonuclease H-like superfamily/Ribonuclease H"/>
    <property type="match status" value="1"/>
</dbReference>
<dbReference type="Pfam" id="PF17919">
    <property type="entry name" value="RT_RNaseH_2"/>
    <property type="match status" value="1"/>
</dbReference>
<protein>
    <recommendedName>
        <fullName evidence="1">Reverse transcriptase/retrotransposon-derived protein RNase H-like domain-containing protein</fullName>
    </recommendedName>
</protein>
<name>A0A438BNV8_VITVI</name>
<organism evidence="2 3">
    <name type="scientific">Vitis vinifera</name>
    <name type="common">Grape</name>
    <dbReference type="NCBI Taxonomy" id="29760"/>
    <lineage>
        <taxon>Eukaryota</taxon>
        <taxon>Viridiplantae</taxon>
        <taxon>Streptophyta</taxon>
        <taxon>Embryophyta</taxon>
        <taxon>Tracheophyta</taxon>
        <taxon>Spermatophyta</taxon>
        <taxon>Magnoliopsida</taxon>
        <taxon>eudicotyledons</taxon>
        <taxon>Gunneridae</taxon>
        <taxon>Pentapetalae</taxon>
        <taxon>rosids</taxon>
        <taxon>Vitales</taxon>
        <taxon>Vitaceae</taxon>
        <taxon>Viteae</taxon>
        <taxon>Vitis</taxon>
    </lineage>
</organism>
<dbReference type="AlphaFoldDB" id="A0A438BNV8"/>
<dbReference type="InterPro" id="IPR036397">
    <property type="entry name" value="RNaseH_sf"/>
</dbReference>
<evidence type="ECO:0000259" key="1">
    <source>
        <dbReference type="Pfam" id="PF17919"/>
    </source>
</evidence>
<dbReference type="EMBL" id="QGNW01002694">
    <property type="protein sequence ID" value="RVW12629.1"/>
    <property type="molecule type" value="Genomic_DNA"/>
</dbReference>
<dbReference type="InterPro" id="IPR041577">
    <property type="entry name" value="RT_RNaseH_2"/>
</dbReference>
<dbReference type="Proteomes" id="UP000288805">
    <property type="component" value="Unassembled WGS sequence"/>
</dbReference>
<comment type="caution">
    <text evidence="2">The sequence shown here is derived from an EMBL/GenBank/DDBJ whole genome shotgun (WGS) entry which is preliminary data.</text>
</comment>
<proteinExistence type="predicted"/>
<evidence type="ECO:0000313" key="2">
    <source>
        <dbReference type="EMBL" id="RVW12629.1"/>
    </source>
</evidence>